<evidence type="ECO:0000313" key="3">
    <source>
        <dbReference type="Ensembl" id="ENSMMDP00005021102.1"/>
    </source>
</evidence>
<feature type="region of interest" description="Disordered" evidence="2">
    <location>
        <begin position="374"/>
        <end position="406"/>
    </location>
</feature>
<protein>
    <submittedName>
        <fullName evidence="3">Asteroid homolog 1</fullName>
    </submittedName>
</protein>
<organism evidence="3 4">
    <name type="scientific">Myripristis murdjan</name>
    <name type="common">pinecone soldierfish</name>
    <dbReference type="NCBI Taxonomy" id="586833"/>
    <lineage>
        <taxon>Eukaryota</taxon>
        <taxon>Metazoa</taxon>
        <taxon>Chordata</taxon>
        <taxon>Craniata</taxon>
        <taxon>Vertebrata</taxon>
        <taxon>Euteleostomi</taxon>
        <taxon>Actinopterygii</taxon>
        <taxon>Neopterygii</taxon>
        <taxon>Teleostei</taxon>
        <taxon>Neoteleostei</taxon>
        <taxon>Acanthomorphata</taxon>
        <taxon>Holocentriformes</taxon>
        <taxon>Holocentridae</taxon>
        <taxon>Myripristis</taxon>
    </lineage>
</organism>
<dbReference type="AlphaFoldDB" id="A0A667Y0L7"/>
<proteinExistence type="inferred from homology"/>
<accession>A0A667Y0L7</accession>
<feature type="compositionally biased region" description="Pro residues" evidence="2">
    <location>
        <begin position="377"/>
        <end position="405"/>
    </location>
</feature>
<gene>
    <name evidence="3" type="primary">ASTE1</name>
</gene>
<dbReference type="Gene3D" id="3.40.50.1010">
    <property type="entry name" value="5'-nuclease"/>
    <property type="match status" value="1"/>
</dbReference>
<reference evidence="3" key="3">
    <citation type="submission" date="2025-09" db="UniProtKB">
        <authorList>
            <consortium name="Ensembl"/>
        </authorList>
    </citation>
    <scope>IDENTIFICATION</scope>
</reference>
<dbReference type="InterPro" id="IPR026832">
    <property type="entry name" value="Asteroid"/>
</dbReference>
<dbReference type="FunCoup" id="A0A667Y0L7">
    <property type="interactions" value="1"/>
</dbReference>
<reference evidence="3" key="1">
    <citation type="submission" date="2019-06" db="EMBL/GenBank/DDBJ databases">
        <authorList>
            <consortium name="Wellcome Sanger Institute Data Sharing"/>
        </authorList>
    </citation>
    <scope>NUCLEOTIDE SEQUENCE [LARGE SCALE GENOMIC DNA]</scope>
</reference>
<dbReference type="PANTHER" id="PTHR15665">
    <property type="entry name" value="ASTEROID PROTEIN"/>
    <property type="match status" value="1"/>
</dbReference>
<dbReference type="InterPro" id="IPR029060">
    <property type="entry name" value="PIN-like_dom_sf"/>
</dbReference>
<dbReference type="Proteomes" id="UP000472263">
    <property type="component" value="Chromosome 16"/>
</dbReference>
<evidence type="ECO:0000256" key="1">
    <source>
        <dbReference type="ARBA" id="ARBA00007398"/>
    </source>
</evidence>
<keyword evidence="4" id="KW-1185">Reference proteome</keyword>
<dbReference type="Ensembl" id="ENSMMDT00005021587.1">
    <property type="protein sequence ID" value="ENSMMDP00005021102.1"/>
    <property type="gene ID" value="ENSMMDG00005010343.1"/>
</dbReference>
<comment type="similarity">
    <text evidence="1">Belongs to the asteroid family.</text>
</comment>
<name>A0A667Y0L7_9TELE</name>
<dbReference type="GeneTree" id="ENSGT00390000010145"/>
<dbReference type="PANTHER" id="PTHR15665:SF1">
    <property type="entry name" value="PROTEIN ASTEROID HOMOLOG 1"/>
    <property type="match status" value="1"/>
</dbReference>
<evidence type="ECO:0000313" key="4">
    <source>
        <dbReference type="Proteomes" id="UP000472263"/>
    </source>
</evidence>
<reference evidence="3" key="2">
    <citation type="submission" date="2025-08" db="UniProtKB">
        <authorList>
            <consortium name="Ensembl"/>
        </authorList>
    </citation>
    <scope>IDENTIFICATION</scope>
</reference>
<dbReference type="SUPFAM" id="SSF88723">
    <property type="entry name" value="PIN domain-like"/>
    <property type="match status" value="1"/>
</dbReference>
<evidence type="ECO:0000256" key="2">
    <source>
        <dbReference type="SAM" id="MobiDB-lite"/>
    </source>
</evidence>
<dbReference type="InParanoid" id="A0A667Y0L7"/>
<sequence length="529" mass="59113">MGIGGLTSLIEANGHLYQDVQLRDSRLVVDGANLCHHLYFNSGLDGVHGGEYSAFADLIERFVEALRRCGVRLYMVLDGGADISDKKLQTLIKRATDRIKQAHEAALSRSGKILPPLTRLLFRQTLVRLEVPVVQCFSEADREVAALASEWQCPVLSKDSDFYIFDLPAGLLPIHHFQWEVAEWKGFVPCKIYTASSFCSIYKIQRHVLPAFAALAGNDYVNLEDMRVSLYLGVHKKARSAYLEALLRWLRGFQGPREALVASLRLMGEMSRQKEAEVLKILSVGMEEYQLPPSALGRFFTDGTVPPLPPEVQGLVPDWIRLPFIEGRLPRQILDVLQLKRMNCAAMVEHSSLPSAYLASRPIRQVMYGLLLGDASPPHPAPPHPAPPRPAPPRLAPPRPAPPRTPQLLLSITAESKTACFRVFLETLEVRWGLLHGTPPQLRLPLAVTCYWMKHSSPRPELSVLQALLLGLATPQTHRQRPARREEKTKLTGFVRLPKRLRAHRHDSRGASITFTEGTPVTCVSSRVP</sequence>